<protein>
    <submittedName>
        <fullName evidence="2">Uncharacterized protein</fullName>
    </submittedName>
</protein>
<keyword evidence="3" id="KW-1185">Reference proteome</keyword>
<name>A0AA88YA80_PINIB</name>
<evidence type="ECO:0000313" key="3">
    <source>
        <dbReference type="Proteomes" id="UP001186944"/>
    </source>
</evidence>
<dbReference type="EMBL" id="VSWD01000007">
    <property type="protein sequence ID" value="KAK3098275.1"/>
    <property type="molecule type" value="Genomic_DNA"/>
</dbReference>
<feature type="compositionally biased region" description="Polar residues" evidence="1">
    <location>
        <begin position="50"/>
        <end position="60"/>
    </location>
</feature>
<feature type="region of interest" description="Disordered" evidence="1">
    <location>
        <begin position="163"/>
        <end position="191"/>
    </location>
</feature>
<evidence type="ECO:0000313" key="2">
    <source>
        <dbReference type="EMBL" id="KAK3098275.1"/>
    </source>
</evidence>
<feature type="compositionally biased region" description="Basic and acidic residues" evidence="1">
    <location>
        <begin position="15"/>
        <end position="34"/>
    </location>
</feature>
<sequence>MIGQLTPVYTPSTITEKDVPESGKEKGELEKAVTETDVAEADIEGKGESQSDLSTMQETHVQIETEDAAAGKVQERESAAIQSGDINERGDTLILGSDVVGEGGDAINGLAVDSGCNRSSDIVEKGSGDANDKEGDIEEGKMPEALEDESQAGFIDIPSAVTSTQLEQPETRISSPAYSMTSPSHSVNAETPVKTTKATPNYNPAKSPLQSQAEVISSENSCGLSNAYLDFLQSSISRSLPSPVLTTLVPTMKLEKDPRSQALHLLASGCMPLFPPAKRNWEGRTLQLPCGATSITWPPTNWQQMSADQRLLQWEFAAMQFQSVSPGNQILDRLELLAHYNMLALPGTASPSLKPTAVHKMRFYNYDVIRRIAVTVSCSADDVVILRQFMEASKQRSKSTDGLLRFLQGQKIALRL</sequence>
<organism evidence="2 3">
    <name type="scientific">Pinctada imbricata</name>
    <name type="common">Atlantic pearl-oyster</name>
    <name type="synonym">Pinctada martensii</name>
    <dbReference type="NCBI Taxonomy" id="66713"/>
    <lineage>
        <taxon>Eukaryota</taxon>
        <taxon>Metazoa</taxon>
        <taxon>Spiralia</taxon>
        <taxon>Lophotrochozoa</taxon>
        <taxon>Mollusca</taxon>
        <taxon>Bivalvia</taxon>
        <taxon>Autobranchia</taxon>
        <taxon>Pteriomorphia</taxon>
        <taxon>Pterioida</taxon>
        <taxon>Pterioidea</taxon>
        <taxon>Pteriidae</taxon>
        <taxon>Pinctada</taxon>
    </lineage>
</organism>
<feature type="region of interest" description="Disordered" evidence="1">
    <location>
        <begin position="1"/>
        <end position="60"/>
    </location>
</feature>
<accession>A0AA88YA80</accession>
<dbReference type="Proteomes" id="UP001186944">
    <property type="component" value="Unassembled WGS sequence"/>
</dbReference>
<reference evidence="2" key="1">
    <citation type="submission" date="2019-08" db="EMBL/GenBank/DDBJ databases">
        <title>The improved chromosome-level genome for the pearl oyster Pinctada fucata martensii using PacBio sequencing and Hi-C.</title>
        <authorList>
            <person name="Zheng Z."/>
        </authorList>
    </citation>
    <scope>NUCLEOTIDE SEQUENCE</scope>
    <source>
        <strain evidence="2">ZZ-2019</strain>
        <tissue evidence="2">Adductor muscle</tissue>
    </source>
</reference>
<comment type="caution">
    <text evidence="2">The sequence shown here is derived from an EMBL/GenBank/DDBJ whole genome shotgun (WGS) entry which is preliminary data.</text>
</comment>
<dbReference type="AlphaFoldDB" id="A0AA88YA80"/>
<gene>
    <name evidence="2" type="ORF">FSP39_017833</name>
</gene>
<proteinExistence type="predicted"/>
<evidence type="ECO:0000256" key="1">
    <source>
        <dbReference type="SAM" id="MobiDB-lite"/>
    </source>
</evidence>